<sequence length="259" mass="26695">MNDTGTPRRLVGRSAIVTGGSRGIGLAVAQRLVAEGARVLITGRKQESLDAAVETMPAGSAIAVAGKADDPEHRAAVLDTAAEAFGGLDILVNNAGINPLYGPLEALDLDGARKVLEVNVVATLAWVQEVVRHAGLRFRERHGSVVILSSVTGQVPSEGIGWYGVSKAANAHLTRTLGVELAPDIRVNAVAPAVVKTTFSRALYEGKESDVASDYPLGRLGTPDDVASAVAFLVSDDAAWITSQVLTLDGGLLTAGGTA</sequence>
<keyword evidence="2" id="KW-0560">Oxidoreductase</keyword>
<dbReference type="InterPro" id="IPR002347">
    <property type="entry name" value="SDR_fam"/>
</dbReference>
<dbReference type="EMBL" id="BSDP01000001">
    <property type="protein sequence ID" value="GLI28576.1"/>
    <property type="molecule type" value="Genomic_DNA"/>
</dbReference>
<gene>
    <name evidence="4" type="primary">fabG</name>
    <name evidence="4" type="ORF">ARHIZOSPH14_28180</name>
</gene>
<name>A0A9W6FQH5_9MICO</name>
<protein>
    <submittedName>
        <fullName evidence="4">3-oxoacyl-ACP reductase</fullName>
    </submittedName>
</protein>
<evidence type="ECO:0000256" key="2">
    <source>
        <dbReference type="ARBA" id="ARBA00023002"/>
    </source>
</evidence>
<dbReference type="PANTHER" id="PTHR43943">
    <property type="entry name" value="DEHYDROGENASE/REDUCTASE (SDR FAMILY) MEMBER 4"/>
    <property type="match status" value="1"/>
</dbReference>
<comment type="caution">
    <text evidence="4">The sequence shown here is derived from an EMBL/GenBank/DDBJ whole genome shotgun (WGS) entry which is preliminary data.</text>
</comment>
<dbReference type="GO" id="GO:0016491">
    <property type="term" value="F:oxidoreductase activity"/>
    <property type="evidence" value="ECO:0007669"/>
    <property type="project" value="UniProtKB-KW"/>
</dbReference>
<evidence type="ECO:0000259" key="3">
    <source>
        <dbReference type="SMART" id="SM00822"/>
    </source>
</evidence>
<comment type="similarity">
    <text evidence="1">Belongs to the short-chain dehydrogenases/reductases (SDR) family.</text>
</comment>
<feature type="domain" description="Ketoreductase" evidence="3">
    <location>
        <begin position="13"/>
        <end position="188"/>
    </location>
</feature>
<dbReference type="SMART" id="SM00822">
    <property type="entry name" value="PKS_KR"/>
    <property type="match status" value="1"/>
</dbReference>
<dbReference type="InterPro" id="IPR057326">
    <property type="entry name" value="KR_dom"/>
</dbReference>
<dbReference type="SUPFAM" id="SSF51735">
    <property type="entry name" value="NAD(P)-binding Rossmann-fold domains"/>
    <property type="match status" value="1"/>
</dbReference>
<accession>A0A9W6FQH5</accession>
<evidence type="ECO:0000313" key="5">
    <source>
        <dbReference type="Proteomes" id="UP001144396"/>
    </source>
</evidence>
<dbReference type="InterPro" id="IPR036291">
    <property type="entry name" value="NAD(P)-bd_dom_sf"/>
</dbReference>
<dbReference type="AlphaFoldDB" id="A0A9W6FQH5"/>
<reference evidence="4" key="1">
    <citation type="submission" date="2022-12" db="EMBL/GenBank/DDBJ databases">
        <title>Reference genome sequencing for broad-spectrum identification of bacterial and archaeal isolates by mass spectrometry.</title>
        <authorList>
            <person name="Sekiguchi Y."/>
            <person name="Tourlousse D.M."/>
        </authorList>
    </citation>
    <scope>NUCLEOTIDE SEQUENCE</scope>
    <source>
        <strain evidence="4">14</strain>
    </source>
</reference>
<dbReference type="CDD" id="cd05233">
    <property type="entry name" value="SDR_c"/>
    <property type="match status" value="1"/>
</dbReference>
<dbReference type="PRINTS" id="PR00080">
    <property type="entry name" value="SDRFAMILY"/>
</dbReference>
<dbReference type="PANTHER" id="PTHR43943:SF2">
    <property type="entry name" value="DEHYDROGENASE_REDUCTASE 4"/>
    <property type="match status" value="1"/>
</dbReference>
<dbReference type="Proteomes" id="UP001144396">
    <property type="component" value="Unassembled WGS sequence"/>
</dbReference>
<organism evidence="4 5">
    <name type="scientific">Agromyces rhizosphaerae</name>
    <dbReference type="NCBI Taxonomy" id="88374"/>
    <lineage>
        <taxon>Bacteria</taxon>
        <taxon>Bacillati</taxon>
        <taxon>Actinomycetota</taxon>
        <taxon>Actinomycetes</taxon>
        <taxon>Micrococcales</taxon>
        <taxon>Microbacteriaceae</taxon>
        <taxon>Agromyces</taxon>
    </lineage>
</organism>
<dbReference type="Gene3D" id="3.40.50.720">
    <property type="entry name" value="NAD(P)-binding Rossmann-like Domain"/>
    <property type="match status" value="1"/>
</dbReference>
<evidence type="ECO:0000313" key="4">
    <source>
        <dbReference type="EMBL" id="GLI28576.1"/>
    </source>
</evidence>
<dbReference type="PRINTS" id="PR00081">
    <property type="entry name" value="GDHRDH"/>
</dbReference>
<proteinExistence type="inferred from homology"/>
<dbReference type="FunFam" id="3.40.50.720:FF:000084">
    <property type="entry name" value="Short-chain dehydrogenase reductase"/>
    <property type="match status" value="1"/>
</dbReference>
<evidence type="ECO:0000256" key="1">
    <source>
        <dbReference type="ARBA" id="ARBA00006484"/>
    </source>
</evidence>
<dbReference type="NCBIfam" id="NF005559">
    <property type="entry name" value="PRK07231.1"/>
    <property type="match status" value="1"/>
</dbReference>
<dbReference type="RefSeq" id="WP_281886073.1">
    <property type="nucleotide sequence ID" value="NZ_BSDP01000001.1"/>
</dbReference>
<keyword evidence="5" id="KW-1185">Reference proteome</keyword>
<dbReference type="Pfam" id="PF13561">
    <property type="entry name" value="adh_short_C2"/>
    <property type="match status" value="1"/>
</dbReference>